<evidence type="ECO:0000313" key="1">
    <source>
        <dbReference type="EMBL" id="AFM14562.1"/>
    </source>
</evidence>
<organism evidence="1 2">
    <name type="scientific">Turneriella parva (strain ATCC BAA-1111 / DSM 21527 / NCTC 11395 / H)</name>
    <name type="common">Leptospira parva</name>
    <dbReference type="NCBI Taxonomy" id="869212"/>
    <lineage>
        <taxon>Bacteria</taxon>
        <taxon>Pseudomonadati</taxon>
        <taxon>Spirochaetota</taxon>
        <taxon>Spirochaetia</taxon>
        <taxon>Leptospirales</taxon>
        <taxon>Leptospiraceae</taxon>
        <taxon>Turneriella</taxon>
    </lineage>
</organism>
<reference evidence="1 2" key="1">
    <citation type="submission" date="2012-06" db="EMBL/GenBank/DDBJ databases">
        <title>The complete chromosome of genome of Turneriella parva DSM 21527.</title>
        <authorList>
            <consortium name="US DOE Joint Genome Institute (JGI-PGF)"/>
            <person name="Lucas S."/>
            <person name="Han J."/>
            <person name="Lapidus A."/>
            <person name="Bruce D."/>
            <person name="Goodwin L."/>
            <person name="Pitluck S."/>
            <person name="Peters L."/>
            <person name="Kyrpides N."/>
            <person name="Mavromatis K."/>
            <person name="Ivanova N."/>
            <person name="Mikhailova N."/>
            <person name="Chertkov O."/>
            <person name="Detter J.C."/>
            <person name="Tapia R."/>
            <person name="Han C."/>
            <person name="Land M."/>
            <person name="Hauser L."/>
            <person name="Markowitz V."/>
            <person name="Cheng J.-F."/>
            <person name="Hugenholtz P."/>
            <person name="Woyke T."/>
            <person name="Wu D."/>
            <person name="Gronow S."/>
            <person name="Wellnitz S."/>
            <person name="Brambilla E."/>
            <person name="Klenk H.-P."/>
            <person name="Eisen J.A."/>
        </authorList>
    </citation>
    <scope>NUCLEOTIDE SEQUENCE [LARGE SCALE GENOMIC DNA]</scope>
    <source>
        <strain evidence="2">ATCC BAA-1111 / DSM 21527 / NCTC 11395 / H</strain>
    </source>
</reference>
<dbReference type="SUPFAM" id="SSF63380">
    <property type="entry name" value="Riboflavin synthase domain-like"/>
    <property type="match status" value="1"/>
</dbReference>
<protein>
    <submittedName>
        <fullName evidence="1">Flavodoxin reductase (Ferredoxin-NADPH reductase) family 1-like protein</fullName>
    </submittedName>
</protein>
<dbReference type="Proteomes" id="UP000006048">
    <property type="component" value="Chromosome"/>
</dbReference>
<dbReference type="EMBL" id="CP002959">
    <property type="protein sequence ID" value="AFM14562.1"/>
    <property type="molecule type" value="Genomic_DNA"/>
</dbReference>
<evidence type="ECO:0000313" key="2">
    <source>
        <dbReference type="Proteomes" id="UP000006048"/>
    </source>
</evidence>
<dbReference type="InterPro" id="IPR017938">
    <property type="entry name" value="Riboflavin_synthase-like_b-brl"/>
</dbReference>
<dbReference type="OrthoDB" id="9801223at2"/>
<keyword evidence="2" id="KW-1185">Reference proteome</keyword>
<dbReference type="KEGG" id="tpx:Turpa_3928"/>
<dbReference type="Gene3D" id="2.40.30.10">
    <property type="entry name" value="Translation factors"/>
    <property type="match status" value="1"/>
</dbReference>
<dbReference type="Gene3D" id="3.40.50.80">
    <property type="entry name" value="Nucleotide-binding domain of ferredoxin-NADP reductase (FNR) module"/>
    <property type="match status" value="1"/>
</dbReference>
<dbReference type="SUPFAM" id="SSF52343">
    <property type="entry name" value="Ferredoxin reductase-like, C-terminal NADP-linked domain"/>
    <property type="match status" value="1"/>
</dbReference>
<proteinExistence type="predicted"/>
<sequence length="205" mass="22400">MQLQTDIISSKTDSAGYTHLRVRRPQGFDYVAGQYVTLANGNEEKPRFLAIASNTSEAELLFVSRHETDPRQPVKLSAPQGKGFGCNFDLPGAFLFITHGTGISAVRSAVVERQKRGHAGDFLLYGAQNVQALPEIDCLGEAAGLRQLRAFSKTATSQHVQDILQSLDLSSVAAMILIGSKEMMQSCREICAQKDFDAAKIFSNY</sequence>
<dbReference type="InterPro" id="IPR039261">
    <property type="entry name" value="FNR_nucleotide-bd"/>
</dbReference>
<gene>
    <name evidence="1" type="ordered locus">Turpa_3928</name>
</gene>
<dbReference type="HOGENOM" id="CLU_1337037_0_0_12"/>
<dbReference type="RefSeq" id="WP_014805038.1">
    <property type="nucleotide sequence ID" value="NC_018020.1"/>
</dbReference>
<accession>I4BBA5</accession>
<name>I4BBA5_TURPD</name>
<dbReference type="STRING" id="869212.Turpa_3928"/>
<dbReference type="AlphaFoldDB" id="I4BBA5"/>